<dbReference type="AlphaFoldDB" id="A0A0N4V577"/>
<reference evidence="2 3" key="2">
    <citation type="submission" date="2018-10" db="EMBL/GenBank/DDBJ databases">
        <authorList>
            <consortium name="Pathogen Informatics"/>
        </authorList>
    </citation>
    <scope>NUCLEOTIDE SEQUENCE [LARGE SCALE GENOMIC DNA]</scope>
</reference>
<gene>
    <name evidence="2" type="ORF">EVEC_LOCUS4993</name>
</gene>
<accession>A0A0N4V577</accession>
<keyword evidence="3" id="KW-1185">Reference proteome</keyword>
<proteinExistence type="predicted"/>
<evidence type="ECO:0000313" key="3">
    <source>
        <dbReference type="Proteomes" id="UP000274131"/>
    </source>
</evidence>
<feature type="region of interest" description="Disordered" evidence="1">
    <location>
        <begin position="1"/>
        <end position="20"/>
    </location>
</feature>
<protein>
    <submittedName>
        <fullName evidence="2 4">Uncharacterized protein</fullName>
    </submittedName>
</protein>
<evidence type="ECO:0000256" key="1">
    <source>
        <dbReference type="SAM" id="MobiDB-lite"/>
    </source>
</evidence>
<evidence type="ECO:0000313" key="4">
    <source>
        <dbReference type="WBParaSite" id="EVEC_0000536201-mRNA-1"/>
    </source>
</evidence>
<dbReference type="EMBL" id="UXUI01008021">
    <property type="protein sequence ID" value="VDD90242.1"/>
    <property type="molecule type" value="Genomic_DNA"/>
</dbReference>
<name>A0A0N4V577_ENTVE</name>
<dbReference type="Proteomes" id="UP000274131">
    <property type="component" value="Unassembled WGS sequence"/>
</dbReference>
<sequence length="69" mass="6973">MSRQPLVSLGQPPLTPPTAFPLWTTAERRGSQIAQGQRNDSISVAIIVIIGGGCGGGADSNGDGGAQLK</sequence>
<evidence type="ECO:0000313" key="2">
    <source>
        <dbReference type="EMBL" id="VDD90242.1"/>
    </source>
</evidence>
<dbReference type="WBParaSite" id="EVEC_0000536201-mRNA-1">
    <property type="protein sequence ID" value="EVEC_0000536201-mRNA-1"/>
    <property type="gene ID" value="EVEC_0000536201"/>
</dbReference>
<reference evidence="4" key="1">
    <citation type="submission" date="2017-02" db="UniProtKB">
        <authorList>
            <consortium name="WormBaseParasite"/>
        </authorList>
    </citation>
    <scope>IDENTIFICATION</scope>
</reference>
<organism evidence="4">
    <name type="scientific">Enterobius vermicularis</name>
    <name type="common">Human pinworm</name>
    <dbReference type="NCBI Taxonomy" id="51028"/>
    <lineage>
        <taxon>Eukaryota</taxon>
        <taxon>Metazoa</taxon>
        <taxon>Ecdysozoa</taxon>
        <taxon>Nematoda</taxon>
        <taxon>Chromadorea</taxon>
        <taxon>Rhabditida</taxon>
        <taxon>Spirurina</taxon>
        <taxon>Oxyuridomorpha</taxon>
        <taxon>Oxyuroidea</taxon>
        <taxon>Oxyuridae</taxon>
        <taxon>Enterobius</taxon>
    </lineage>
</organism>